<sequence length="269" mass="30486">MIKTSSAPGSKSDRTHPGQAEPRGFFFSSSLLRHASPTMTAVMVDAAFFLNRALRIYGHLTPEHAAKRLHGMALDHLNDSQSGQRTARLYRIFVYDAPPAAWKGHYPISKLAVDLSRSETAIWRRAFHEALRGMRKVALRLGEIPTNNIRWELRPEVLKELLNGRRNWQMLKDEDFRLNFRQKGVDMRLGIDIASIALKKQVNQIVLVSGDADFVPAAKLARREGIDFILDPMWATIRPQLFEHIDGLRSVCPKTDQRGKPPTEACPND</sequence>
<dbReference type="Gene3D" id="3.40.50.1010">
    <property type="entry name" value="5'-nuclease"/>
    <property type="match status" value="1"/>
</dbReference>
<accession>A0A7C4RNG5</accession>
<reference evidence="3" key="1">
    <citation type="journal article" date="2020" name="mSystems">
        <title>Genome- and Community-Level Interaction Insights into Carbon Utilization and Element Cycling Functions of Hydrothermarchaeota in Hydrothermal Sediment.</title>
        <authorList>
            <person name="Zhou Z."/>
            <person name="Liu Y."/>
            <person name="Xu W."/>
            <person name="Pan J."/>
            <person name="Luo Z.H."/>
            <person name="Li M."/>
        </authorList>
    </citation>
    <scope>NUCLEOTIDE SEQUENCE [LARGE SCALE GENOMIC DNA]</scope>
    <source>
        <strain evidence="3">SpSt-477</strain>
    </source>
</reference>
<proteinExistence type="predicted"/>
<feature type="region of interest" description="Disordered" evidence="1">
    <location>
        <begin position="1"/>
        <end position="22"/>
    </location>
</feature>
<dbReference type="CDD" id="cd18722">
    <property type="entry name" value="PIN_NicB-like"/>
    <property type="match status" value="1"/>
</dbReference>
<name>A0A7C4RNG5_9BACT</name>
<feature type="domain" description="NYN" evidence="2">
    <location>
        <begin position="180"/>
        <end position="227"/>
    </location>
</feature>
<dbReference type="Pfam" id="PF01936">
    <property type="entry name" value="NYN"/>
    <property type="match status" value="1"/>
</dbReference>
<evidence type="ECO:0000313" key="3">
    <source>
        <dbReference type="EMBL" id="HGU32755.1"/>
    </source>
</evidence>
<evidence type="ECO:0000259" key="2">
    <source>
        <dbReference type="Pfam" id="PF01936"/>
    </source>
</evidence>
<comment type="caution">
    <text evidence="3">The sequence shown here is derived from an EMBL/GenBank/DDBJ whole genome shotgun (WGS) entry which is preliminary data.</text>
</comment>
<gene>
    <name evidence="3" type="ORF">ENS29_07860</name>
</gene>
<dbReference type="InterPro" id="IPR021139">
    <property type="entry name" value="NYN"/>
</dbReference>
<protein>
    <submittedName>
        <fullName evidence="3">NYN domain-containing protein</fullName>
    </submittedName>
</protein>
<organism evidence="3">
    <name type="scientific">Desulfatirhabdium butyrativorans</name>
    <dbReference type="NCBI Taxonomy" id="340467"/>
    <lineage>
        <taxon>Bacteria</taxon>
        <taxon>Pseudomonadati</taxon>
        <taxon>Thermodesulfobacteriota</taxon>
        <taxon>Desulfobacteria</taxon>
        <taxon>Desulfobacterales</taxon>
        <taxon>Desulfatirhabdiaceae</taxon>
        <taxon>Desulfatirhabdium</taxon>
    </lineage>
</organism>
<dbReference type="AlphaFoldDB" id="A0A7C4RNG5"/>
<dbReference type="EMBL" id="DSUH01000186">
    <property type="protein sequence ID" value="HGU32755.1"/>
    <property type="molecule type" value="Genomic_DNA"/>
</dbReference>
<dbReference type="GO" id="GO:0004540">
    <property type="term" value="F:RNA nuclease activity"/>
    <property type="evidence" value="ECO:0007669"/>
    <property type="project" value="InterPro"/>
</dbReference>
<evidence type="ECO:0000256" key="1">
    <source>
        <dbReference type="SAM" id="MobiDB-lite"/>
    </source>
</evidence>